<sequence length="383" mass="45465">MDNSDCDAEDATWGIKKYRRNPFINNKEDYFNEHVERIICSILANKNIKKINYLTFDVLFNFFIKIIKRFGSICKKFSSLRGSVVVNYIDIKYCLRLYFNNIYKEIYIIKNYKNNFDHIIFNINIQNRDEKIINHQENEEKGNYINVIQNSYLYYQNLCTKKKNNNFNSDNSFSQINTDNLHNSPSNQNVNVLSLDENIDIEKYKELMRLKKKYMHDHMPIVPLTLNRKEKITGYYNEQNELHNQNSFSFFNSTDQSSSELSDTDSNSIDQSHNLDTLENVQIYNNDNNNSGKNSNDNLIYEKEIMCKEKIEVLKLIPKIKDIYIQNSSQQNSQFNTPNDKHPISFNSNKYIEPQEYQNDTPIFPPPVLLRLLRFFKPNQLSI</sequence>
<comment type="caution">
    <text evidence="2">The sequence shown here is derived from an EMBL/GenBank/DDBJ whole genome shotgun (WGS) entry which is preliminary data.</text>
</comment>
<evidence type="ECO:0000313" key="2">
    <source>
        <dbReference type="EMBL" id="EAA22782.1"/>
    </source>
</evidence>
<dbReference type="EMBL" id="AABL01000919">
    <property type="protein sequence ID" value="EAA22782.1"/>
    <property type="molecule type" value="Genomic_DNA"/>
</dbReference>
<dbReference type="InParanoid" id="Q7RJN4"/>
<dbReference type="FunCoup" id="Q7RJN4">
    <property type="interactions" value="687"/>
</dbReference>
<evidence type="ECO:0000256" key="1">
    <source>
        <dbReference type="SAM" id="MobiDB-lite"/>
    </source>
</evidence>
<feature type="compositionally biased region" description="Low complexity" evidence="1">
    <location>
        <begin position="252"/>
        <end position="268"/>
    </location>
</feature>
<protein>
    <submittedName>
        <fullName evidence="2">Uncharacterized protein</fullName>
    </submittedName>
</protein>
<organism evidence="2 3">
    <name type="scientific">Plasmodium yoelii yoelii</name>
    <dbReference type="NCBI Taxonomy" id="73239"/>
    <lineage>
        <taxon>Eukaryota</taxon>
        <taxon>Sar</taxon>
        <taxon>Alveolata</taxon>
        <taxon>Apicomplexa</taxon>
        <taxon>Aconoidasida</taxon>
        <taxon>Haemosporida</taxon>
        <taxon>Plasmodiidae</taxon>
        <taxon>Plasmodium</taxon>
        <taxon>Plasmodium (Vinckeia)</taxon>
    </lineage>
</organism>
<proteinExistence type="predicted"/>
<gene>
    <name evidence="2" type="ORF">PY03225</name>
</gene>
<dbReference type="Proteomes" id="UP000008553">
    <property type="component" value="Unassembled WGS sequence"/>
</dbReference>
<name>Q7RJN4_PLAYO</name>
<evidence type="ECO:0000313" key="3">
    <source>
        <dbReference type="Proteomes" id="UP000008553"/>
    </source>
</evidence>
<dbReference type="AlphaFoldDB" id="Q7RJN4"/>
<dbReference type="PaxDb" id="73239-Q7RJN4"/>
<dbReference type="KEGG" id="pyo:PY17X_1115700"/>
<reference evidence="2 3" key="1">
    <citation type="journal article" date="2002" name="Nature">
        <title>Genome sequence and comparative analysis of the model rodent malaria parasite Plasmodium yoelii yoelii.</title>
        <authorList>
            <person name="Carlton J.M."/>
            <person name="Angiuoli S.V."/>
            <person name="Suh B.B."/>
            <person name="Kooij T.W."/>
            <person name="Pertea M."/>
            <person name="Silva J.C."/>
            <person name="Ermolaeva M.D."/>
            <person name="Allen J.E."/>
            <person name="Selengut J.D."/>
            <person name="Koo H.L."/>
            <person name="Peterson J.D."/>
            <person name="Pop M."/>
            <person name="Kosack D.S."/>
            <person name="Shumway M.F."/>
            <person name="Bidwell S.L."/>
            <person name="Shallom S.J."/>
            <person name="van Aken S.E."/>
            <person name="Riedmuller S.B."/>
            <person name="Feldblyum T.V."/>
            <person name="Cho J.K."/>
            <person name="Quackenbush J."/>
            <person name="Sedegah M."/>
            <person name="Shoaibi A."/>
            <person name="Cummings L.M."/>
            <person name="Florens L."/>
            <person name="Yates J.R."/>
            <person name="Raine J.D."/>
            <person name="Sinden R.E."/>
            <person name="Harris M.A."/>
            <person name="Cunningham D.A."/>
            <person name="Preiser P.R."/>
            <person name="Bergman L.W."/>
            <person name="Vaidya A.B."/>
            <person name="van Lin L.H."/>
            <person name="Janse C.J."/>
            <person name="Waters A.P."/>
            <person name="Smith H.O."/>
            <person name="White O.R."/>
            <person name="Salzberg S.L."/>
            <person name="Venter J.C."/>
            <person name="Fraser C.M."/>
            <person name="Hoffman S.L."/>
            <person name="Gardner M.J."/>
            <person name="Carucci D.J."/>
        </authorList>
    </citation>
    <scope>NUCLEOTIDE SEQUENCE [LARGE SCALE GENOMIC DNA]</scope>
    <source>
        <strain evidence="2 3">17XNL</strain>
    </source>
</reference>
<accession>Q7RJN4</accession>
<keyword evidence="3" id="KW-1185">Reference proteome</keyword>
<feature type="region of interest" description="Disordered" evidence="1">
    <location>
        <begin position="248"/>
        <end position="272"/>
    </location>
</feature>